<organism evidence="8 9">
    <name type="scientific">Candidatus Komeilibacteria bacterium RIFCSPLOWO2_01_FULL_52_15</name>
    <dbReference type="NCBI Taxonomy" id="1798551"/>
    <lineage>
        <taxon>Bacteria</taxon>
        <taxon>Candidatus Komeiliibacteriota</taxon>
    </lineage>
</organism>
<dbReference type="PANTHER" id="PTHR11349">
    <property type="entry name" value="NUCLEOSIDE DIPHOSPHATE KINASE"/>
    <property type="match status" value="1"/>
</dbReference>
<evidence type="ECO:0000256" key="2">
    <source>
        <dbReference type="ARBA" id="ARBA00008142"/>
    </source>
</evidence>
<dbReference type="InterPro" id="IPR034907">
    <property type="entry name" value="NDK-like_dom"/>
</dbReference>
<evidence type="ECO:0000256" key="4">
    <source>
        <dbReference type="ARBA" id="ARBA00022679"/>
    </source>
</evidence>
<proteinExistence type="inferred from homology"/>
<evidence type="ECO:0000256" key="1">
    <source>
        <dbReference type="ARBA" id="ARBA00001946"/>
    </source>
</evidence>
<feature type="domain" description="Nucleoside diphosphate kinase-like" evidence="7">
    <location>
        <begin position="2"/>
        <end position="183"/>
    </location>
</feature>
<dbReference type="CDD" id="cd04413">
    <property type="entry name" value="NDPk_I"/>
    <property type="match status" value="1"/>
</dbReference>
<dbReference type="GO" id="GO:0004550">
    <property type="term" value="F:nucleoside diphosphate kinase activity"/>
    <property type="evidence" value="ECO:0007669"/>
    <property type="project" value="UniProtKB-EC"/>
</dbReference>
<dbReference type="Pfam" id="PF00334">
    <property type="entry name" value="NDK"/>
    <property type="match status" value="2"/>
</dbReference>
<dbReference type="PROSITE" id="PS51374">
    <property type="entry name" value="NDPK_LIKE"/>
    <property type="match status" value="1"/>
</dbReference>
<dbReference type="Proteomes" id="UP000178248">
    <property type="component" value="Unassembled WGS sequence"/>
</dbReference>
<comment type="caution">
    <text evidence="8">The sequence shown here is derived from an EMBL/GenBank/DDBJ whole genome shotgun (WGS) entry which is preliminary data.</text>
</comment>
<dbReference type="SMART" id="SM00562">
    <property type="entry name" value="NDK"/>
    <property type="match status" value="1"/>
</dbReference>
<keyword evidence="4" id="KW-0808">Transferase</keyword>
<comment type="similarity">
    <text evidence="2 6">Belongs to the NDK family.</text>
</comment>
<comment type="caution">
    <text evidence="6">Lacks conserved residue(s) required for the propagation of feature annotation.</text>
</comment>
<name>A0A1G2BNB7_9BACT</name>
<dbReference type="EC" id="2.7.4.6" evidence="3"/>
<evidence type="ECO:0000313" key="9">
    <source>
        <dbReference type="Proteomes" id="UP000178248"/>
    </source>
</evidence>
<dbReference type="STRING" id="1798551.A3B30_00840"/>
<sequence>MIQKTVVLVKPDGVQRGIVGEVISRFERAGLKIVAMKMIWVGKDHVTKHYPESRTELMKAIGTKTLEAYEKYGKDAKEELGTMDPVEIGKMVNKWNVDFLSSGPVVAMLLEGAHAIEGVRMIVGHTLPLLANPGTIRGDYSIDSPALANTRKRPLRNIVHASGNPEEAKYEEELWFHEKEIFDYPRADEDVMFG</sequence>
<evidence type="ECO:0000256" key="3">
    <source>
        <dbReference type="ARBA" id="ARBA00012966"/>
    </source>
</evidence>
<evidence type="ECO:0000313" key="8">
    <source>
        <dbReference type="EMBL" id="OGY90645.1"/>
    </source>
</evidence>
<evidence type="ECO:0000256" key="6">
    <source>
        <dbReference type="PROSITE-ProRule" id="PRU00706"/>
    </source>
</evidence>
<evidence type="ECO:0000259" key="7">
    <source>
        <dbReference type="SMART" id="SM00562"/>
    </source>
</evidence>
<protein>
    <recommendedName>
        <fullName evidence="3">nucleoside-diphosphate kinase</fullName>
        <ecNumber evidence="3">2.7.4.6</ecNumber>
    </recommendedName>
</protein>
<comment type="cofactor">
    <cofactor evidence="1">
        <name>Mg(2+)</name>
        <dbReference type="ChEBI" id="CHEBI:18420"/>
    </cofactor>
</comment>
<gene>
    <name evidence="8" type="ORF">A3B30_00840</name>
</gene>
<evidence type="ECO:0000256" key="5">
    <source>
        <dbReference type="ARBA" id="ARBA00022777"/>
    </source>
</evidence>
<accession>A0A1G2BNB7</accession>
<dbReference type="Gene3D" id="3.30.70.141">
    <property type="entry name" value="Nucleoside diphosphate kinase-like domain"/>
    <property type="match status" value="1"/>
</dbReference>
<reference evidence="8 9" key="1">
    <citation type="journal article" date="2016" name="Nat. Commun.">
        <title>Thousands of microbial genomes shed light on interconnected biogeochemical processes in an aquifer system.</title>
        <authorList>
            <person name="Anantharaman K."/>
            <person name="Brown C.T."/>
            <person name="Hug L.A."/>
            <person name="Sharon I."/>
            <person name="Castelle C.J."/>
            <person name="Probst A.J."/>
            <person name="Thomas B.C."/>
            <person name="Singh A."/>
            <person name="Wilkins M.J."/>
            <person name="Karaoz U."/>
            <person name="Brodie E.L."/>
            <person name="Williams K.H."/>
            <person name="Hubbard S.S."/>
            <person name="Banfield J.F."/>
        </authorList>
    </citation>
    <scope>NUCLEOTIDE SEQUENCE [LARGE SCALE GENOMIC DNA]</scope>
</reference>
<dbReference type="EMBL" id="MHKM01000039">
    <property type="protein sequence ID" value="OGY90645.1"/>
    <property type="molecule type" value="Genomic_DNA"/>
</dbReference>
<keyword evidence="5 8" id="KW-0418">Kinase</keyword>
<dbReference type="SUPFAM" id="SSF54919">
    <property type="entry name" value="Nucleoside diphosphate kinase, NDK"/>
    <property type="match status" value="1"/>
</dbReference>
<dbReference type="AlphaFoldDB" id="A0A1G2BNB7"/>
<dbReference type="InterPro" id="IPR036850">
    <property type="entry name" value="NDK-like_dom_sf"/>
</dbReference>